<proteinExistence type="predicted"/>
<evidence type="ECO:0000313" key="1">
    <source>
        <dbReference type="Proteomes" id="UP000887576"/>
    </source>
</evidence>
<dbReference type="WBParaSite" id="JU765_v2.g7465.t1">
    <property type="protein sequence ID" value="JU765_v2.g7465.t1"/>
    <property type="gene ID" value="JU765_v2.g7465"/>
</dbReference>
<dbReference type="Proteomes" id="UP000887576">
    <property type="component" value="Unplaced"/>
</dbReference>
<protein>
    <submittedName>
        <fullName evidence="2">Uncharacterized protein</fullName>
    </submittedName>
</protein>
<organism evidence="1 2">
    <name type="scientific">Panagrolaimus sp. JU765</name>
    <dbReference type="NCBI Taxonomy" id="591449"/>
    <lineage>
        <taxon>Eukaryota</taxon>
        <taxon>Metazoa</taxon>
        <taxon>Ecdysozoa</taxon>
        <taxon>Nematoda</taxon>
        <taxon>Chromadorea</taxon>
        <taxon>Rhabditida</taxon>
        <taxon>Tylenchina</taxon>
        <taxon>Panagrolaimomorpha</taxon>
        <taxon>Panagrolaimoidea</taxon>
        <taxon>Panagrolaimidae</taxon>
        <taxon>Panagrolaimus</taxon>
    </lineage>
</organism>
<evidence type="ECO:0000313" key="2">
    <source>
        <dbReference type="WBParaSite" id="JU765_v2.g7465.t1"/>
    </source>
</evidence>
<sequence length="284" mass="33339">MTEDELSLRPSNNPLSSKSPIKTASMNFTNNQRFGIKTEINPTIGISSSVNSNNVNSSRDNLNGFVNGTKIHSEMKTESSKIDVKPVSNGVSQIKAEISENGHLDQQQPCSSKDDDNDQLKFKCPHTKLFIDAAYPDLDKVSREKIEEIIIDDMSLILFSTYDDYKKFNIHEERRREKLESLRKLKEEQENARIAALKKEKLKLKHDAMKEKKKERNRQLKEQRAFEREGRRLQREKARQNKTFSKEDRKKWKEDYLQRKRERDERRQAKAKKLEERAKKDISL</sequence>
<name>A0AC34RKJ8_9BILA</name>
<accession>A0AC34RKJ8</accession>
<reference evidence="2" key="1">
    <citation type="submission" date="2022-11" db="UniProtKB">
        <authorList>
            <consortium name="WormBaseParasite"/>
        </authorList>
    </citation>
    <scope>IDENTIFICATION</scope>
</reference>